<comment type="caution">
    <text evidence="3">The sequence shown here is derived from an EMBL/GenBank/DDBJ whole genome shotgun (WGS) entry which is preliminary data.</text>
</comment>
<evidence type="ECO:0000313" key="3">
    <source>
        <dbReference type="EMBL" id="MBB5690704.1"/>
    </source>
</evidence>
<dbReference type="Gene3D" id="3.30.110.40">
    <property type="entry name" value="TusA-like domain"/>
    <property type="match status" value="1"/>
</dbReference>
<dbReference type="SUPFAM" id="SSF64307">
    <property type="entry name" value="SirA-like"/>
    <property type="match status" value="1"/>
</dbReference>
<dbReference type="Proteomes" id="UP000562254">
    <property type="component" value="Unassembled WGS sequence"/>
</dbReference>
<evidence type="ECO:0000313" key="4">
    <source>
        <dbReference type="Proteomes" id="UP000562254"/>
    </source>
</evidence>
<gene>
    <name evidence="3" type="ORF">FHS88_002844</name>
</gene>
<dbReference type="RefSeq" id="WP_184485784.1">
    <property type="nucleotide sequence ID" value="NZ_JAAEDJ010000017.1"/>
</dbReference>
<keyword evidence="4" id="KW-1185">Reference proteome</keyword>
<dbReference type="GO" id="GO:0016740">
    <property type="term" value="F:transferase activity"/>
    <property type="evidence" value="ECO:0007669"/>
    <property type="project" value="UniProtKB-KW"/>
</dbReference>
<dbReference type="InterPro" id="IPR036868">
    <property type="entry name" value="TusA-like_sf"/>
</dbReference>
<dbReference type="CDD" id="cd00291">
    <property type="entry name" value="SirA_YedF_YeeD"/>
    <property type="match status" value="1"/>
</dbReference>
<comment type="similarity">
    <text evidence="1">Belongs to the sulfur carrier protein TusA family.</text>
</comment>
<dbReference type="EMBL" id="JACIJE010000008">
    <property type="protein sequence ID" value="MBB5690704.1"/>
    <property type="molecule type" value="Genomic_DNA"/>
</dbReference>
<keyword evidence="3" id="KW-0808">Transferase</keyword>
<evidence type="ECO:0000256" key="1">
    <source>
        <dbReference type="ARBA" id="ARBA00008984"/>
    </source>
</evidence>
<name>A0A840YA01_9PROT</name>
<accession>A0A840YA01</accession>
<dbReference type="InterPro" id="IPR001455">
    <property type="entry name" value="TusA-like"/>
</dbReference>
<feature type="domain" description="UPF0033" evidence="2">
    <location>
        <begin position="6"/>
        <end position="30"/>
    </location>
</feature>
<dbReference type="AlphaFoldDB" id="A0A840YA01"/>
<dbReference type="EC" id="2.8.1.-" evidence="3"/>
<dbReference type="PANTHER" id="PTHR33279">
    <property type="entry name" value="SULFUR CARRIER PROTEIN YEDF-RELATED"/>
    <property type="match status" value="1"/>
</dbReference>
<proteinExistence type="inferred from homology"/>
<reference evidence="3 4" key="1">
    <citation type="submission" date="2020-08" db="EMBL/GenBank/DDBJ databases">
        <title>Genomic Encyclopedia of Type Strains, Phase IV (KMG-IV): sequencing the most valuable type-strain genomes for metagenomic binning, comparative biology and taxonomic classification.</title>
        <authorList>
            <person name="Goeker M."/>
        </authorList>
    </citation>
    <scope>NUCLEOTIDE SEQUENCE [LARGE SCALE GENOMIC DNA]</scope>
    <source>
        <strain evidence="3 4">DSM 25895</strain>
    </source>
</reference>
<dbReference type="PROSITE" id="PS01148">
    <property type="entry name" value="UPF0033"/>
    <property type="match status" value="1"/>
</dbReference>
<protein>
    <submittedName>
        <fullName evidence="3">tRNA 2-thiouridine synthesizing protein A</fullName>
        <ecNumber evidence="3">2.8.1.-</ecNumber>
    </submittedName>
</protein>
<evidence type="ECO:0000259" key="2">
    <source>
        <dbReference type="PROSITE" id="PS01148"/>
    </source>
</evidence>
<sequence>MSETLLDVKGLTCPLPVLKANKALRGLAPGARLTVLATDPASVADFRAFCKETGHALVAFGEEAGTYRFVIRKREDPPG</sequence>
<dbReference type="PANTHER" id="PTHR33279:SF6">
    <property type="entry name" value="SULFUR CARRIER PROTEIN YEDF-RELATED"/>
    <property type="match status" value="1"/>
</dbReference>
<dbReference type="Pfam" id="PF01206">
    <property type="entry name" value="TusA"/>
    <property type="match status" value="1"/>
</dbReference>
<organism evidence="3 4">
    <name type="scientific">Neoroseomonas alkaliterrae</name>
    <dbReference type="NCBI Taxonomy" id="1452450"/>
    <lineage>
        <taxon>Bacteria</taxon>
        <taxon>Pseudomonadati</taxon>
        <taxon>Pseudomonadota</taxon>
        <taxon>Alphaproteobacteria</taxon>
        <taxon>Acetobacterales</taxon>
        <taxon>Acetobacteraceae</taxon>
        <taxon>Neoroseomonas</taxon>
    </lineage>
</organism>